<dbReference type="EMBL" id="SRIO01000007">
    <property type="protein sequence ID" value="TFZ82658.1"/>
    <property type="molecule type" value="Genomic_DNA"/>
</dbReference>
<dbReference type="Pfam" id="PF00106">
    <property type="entry name" value="adh_short"/>
    <property type="match status" value="1"/>
</dbReference>
<comment type="similarity">
    <text evidence="1">Belongs to the short-chain dehydrogenases/reductases (SDR) family.</text>
</comment>
<name>A0A4Z0FAZ7_9GAMM</name>
<accession>A0A4Z0FAZ7</accession>
<sequence length="150" mass="15932">MRAGSRIVNAGSVSGVLTTPFAGAYRATKSALRSRSDALRLKLSPFGIHVILVQPGAIRSSFGDHASEAVDRVLKADSRYAFCKGAIYGRARASQCSATPTAHVARYCYRAVTAVCPRAVVQSGRAVACCPCWHDCRWHGAIDCCADSLA</sequence>
<organism evidence="3 4">
    <name type="scientific">Candidatus Macondimonas diazotrophica</name>
    <dbReference type="NCBI Taxonomy" id="2305248"/>
    <lineage>
        <taxon>Bacteria</taxon>
        <taxon>Pseudomonadati</taxon>
        <taxon>Pseudomonadota</taxon>
        <taxon>Gammaproteobacteria</taxon>
        <taxon>Chromatiales</taxon>
        <taxon>Ectothiorhodospiraceae</taxon>
        <taxon>Candidatus Macondimonas</taxon>
    </lineage>
</organism>
<reference evidence="3 4" key="1">
    <citation type="journal article" date="2019" name="ISME J.">
        <title>Candidatus Macondimonas diazotrophica, a novel gammaproteobacterial genus dominating crude-oil-contaminated coastal sediments.</title>
        <authorList>
            <person name="Karthikeyan S."/>
            <person name="Konstantinidis K."/>
        </authorList>
    </citation>
    <scope>NUCLEOTIDE SEQUENCE [LARGE SCALE GENOMIC DNA]</scope>
    <source>
        <strain evidence="3 4">KTK01</strain>
    </source>
</reference>
<evidence type="ECO:0000313" key="3">
    <source>
        <dbReference type="EMBL" id="TFZ82658.1"/>
    </source>
</evidence>
<evidence type="ECO:0000256" key="2">
    <source>
        <dbReference type="ARBA" id="ARBA00023002"/>
    </source>
</evidence>
<dbReference type="PANTHER" id="PTHR44169:SF6">
    <property type="entry name" value="NADPH-DEPENDENT 1-ACYLDIHYDROXYACETONE PHOSPHATE REDUCTASE"/>
    <property type="match status" value="1"/>
</dbReference>
<proteinExistence type="inferred from homology"/>
<keyword evidence="2" id="KW-0560">Oxidoreductase</keyword>
<dbReference type="Proteomes" id="UP000297890">
    <property type="component" value="Unassembled WGS sequence"/>
</dbReference>
<evidence type="ECO:0000313" key="4">
    <source>
        <dbReference type="Proteomes" id="UP000297890"/>
    </source>
</evidence>
<dbReference type="GO" id="GO:0016491">
    <property type="term" value="F:oxidoreductase activity"/>
    <property type="evidence" value="ECO:0007669"/>
    <property type="project" value="UniProtKB-KW"/>
</dbReference>
<dbReference type="OrthoDB" id="9810734at2"/>
<dbReference type="InterPro" id="IPR002347">
    <property type="entry name" value="SDR_fam"/>
</dbReference>
<dbReference type="Gene3D" id="3.40.50.720">
    <property type="entry name" value="NAD(P)-binding Rossmann-like Domain"/>
    <property type="match status" value="1"/>
</dbReference>
<comment type="caution">
    <text evidence="3">The sequence shown here is derived from an EMBL/GenBank/DDBJ whole genome shotgun (WGS) entry which is preliminary data.</text>
</comment>
<dbReference type="InterPro" id="IPR036291">
    <property type="entry name" value="NAD(P)-bd_dom_sf"/>
</dbReference>
<gene>
    <name evidence="3" type="ORF">E4680_06740</name>
</gene>
<dbReference type="AlphaFoldDB" id="A0A4Z0FAZ7"/>
<evidence type="ECO:0000256" key="1">
    <source>
        <dbReference type="ARBA" id="ARBA00006484"/>
    </source>
</evidence>
<protein>
    <submittedName>
        <fullName evidence="3">SDR family NAD(P)-dependent oxidoreductase</fullName>
    </submittedName>
</protein>
<dbReference type="PANTHER" id="PTHR44169">
    <property type="entry name" value="NADPH-DEPENDENT 1-ACYLDIHYDROXYACETONE PHOSPHATE REDUCTASE"/>
    <property type="match status" value="1"/>
</dbReference>
<dbReference type="SUPFAM" id="SSF51735">
    <property type="entry name" value="NAD(P)-binding Rossmann-fold domains"/>
    <property type="match status" value="1"/>
</dbReference>
<keyword evidence="4" id="KW-1185">Reference proteome</keyword>